<evidence type="ECO:0000256" key="2">
    <source>
        <dbReference type="ARBA" id="ARBA00022527"/>
    </source>
</evidence>
<dbReference type="Proteomes" id="UP000013827">
    <property type="component" value="Unassembled WGS sequence"/>
</dbReference>
<dbReference type="Gene3D" id="1.10.510.10">
    <property type="entry name" value="Transferase(Phosphotransferase) domain 1"/>
    <property type="match status" value="1"/>
</dbReference>
<name>A0A0D3K7H3_EMIH1</name>
<evidence type="ECO:0000259" key="9">
    <source>
        <dbReference type="PROSITE" id="PS50011"/>
    </source>
</evidence>
<evidence type="ECO:0000256" key="6">
    <source>
        <dbReference type="ARBA" id="ARBA00022840"/>
    </source>
</evidence>
<evidence type="ECO:0000256" key="3">
    <source>
        <dbReference type="ARBA" id="ARBA00022679"/>
    </source>
</evidence>
<keyword evidence="11" id="KW-1185">Reference proteome</keyword>
<keyword evidence="3" id="KW-0808">Transferase</keyword>
<reference evidence="11" key="1">
    <citation type="journal article" date="2013" name="Nature">
        <title>Pan genome of the phytoplankton Emiliania underpins its global distribution.</title>
        <authorList>
            <person name="Read B.A."/>
            <person name="Kegel J."/>
            <person name="Klute M.J."/>
            <person name="Kuo A."/>
            <person name="Lefebvre S.C."/>
            <person name="Maumus F."/>
            <person name="Mayer C."/>
            <person name="Miller J."/>
            <person name="Monier A."/>
            <person name="Salamov A."/>
            <person name="Young J."/>
            <person name="Aguilar M."/>
            <person name="Claverie J.M."/>
            <person name="Frickenhaus S."/>
            <person name="Gonzalez K."/>
            <person name="Herman E.K."/>
            <person name="Lin Y.C."/>
            <person name="Napier J."/>
            <person name="Ogata H."/>
            <person name="Sarno A.F."/>
            <person name="Shmutz J."/>
            <person name="Schroeder D."/>
            <person name="de Vargas C."/>
            <person name="Verret F."/>
            <person name="von Dassow P."/>
            <person name="Valentin K."/>
            <person name="Van de Peer Y."/>
            <person name="Wheeler G."/>
            <person name="Dacks J.B."/>
            <person name="Delwiche C.F."/>
            <person name="Dyhrman S.T."/>
            <person name="Glockner G."/>
            <person name="John U."/>
            <person name="Richards T."/>
            <person name="Worden A.Z."/>
            <person name="Zhang X."/>
            <person name="Grigoriev I.V."/>
            <person name="Allen A.E."/>
            <person name="Bidle K."/>
            <person name="Borodovsky M."/>
            <person name="Bowler C."/>
            <person name="Brownlee C."/>
            <person name="Cock J.M."/>
            <person name="Elias M."/>
            <person name="Gladyshev V.N."/>
            <person name="Groth M."/>
            <person name="Guda C."/>
            <person name="Hadaegh A."/>
            <person name="Iglesias-Rodriguez M.D."/>
            <person name="Jenkins J."/>
            <person name="Jones B.M."/>
            <person name="Lawson T."/>
            <person name="Leese F."/>
            <person name="Lindquist E."/>
            <person name="Lobanov A."/>
            <person name="Lomsadze A."/>
            <person name="Malik S.B."/>
            <person name="Marsh M.E."/>
            <person name="Mackinder L."/>
            <person name="Mock T."/>
            <person name="Mueller-Roeber B."/>
            <person name="Pagarete A."/>
            <person name="Parker M."/>
            <person name="Probert I."/>
            <person name="Quesneville H."/>
            <person name="Raines C."/>
            <person name="Rensing S.A."/>
            <person name="Riano-Pachon D.M."/>
            <person name="Richier S."/>
            <person name="Rokitta S."/>
            <person name="Shiraiwa Y."/>
            <person name="Soanes D.M."/>
            <person name="van der Giezen M."/>
            <person name="Wahlund T.M."/>
            <person name="Williams B."/>
            <person name="Wilson W."/>
            <person name="Wolfe G."/>
            <person name="Wurch L.L."/>
        </authorList>
    </citation>
    <scope>NUCLEOTIDE SEQUENCE</scope>
</reference>
<dbReference type="PaxDb" id="2903-EOD31708"/>
<dbReference type="GO" id="GO:0007165">
    <property type="term" value="P:signal transduction"/>
    <property type="evidence" value="ECO:0007669"/>
    <property type="project" value="TreeGrafter"/>
</dbReference>
<evidence type="ECO:0000313" key="10">
    <source>
        <dbReference type="EnsemblProtists" id="EOD31708"/>
    </source>
</evidence>
<evidence type="ECO:0000256" key="8">
    <source>
        <dbReference type="ARBA" id="ARBA00048679"/>
    </source>
</evidence>
<dbReference type="eggNOG" id="KOG0583">
    <property type="taxonomic scope" value="Eukaryota"/>
</dbReference>
<dbReference type="RefSeq" id="XP_005784137.1">
    <property type="nucleotide sequence ID" value="XM_005784080.1"/>
</dbReference>
<evidence type="ECO:0000256" key="1">
    <source>
        <dbReference type="ARBA" id="ARBA00012513"/>
    </source>
</evidence>
<evidence type="ECO:0000313" key="11">
    <source>
        <dbReference type="Proteomes" id="UP000013827"/>
    </source>
</evidence>
<feature type="domain" description="Protein kinase" evidence="9">
    <location>
        <begin position="16"/>
        <end position="298"/>
    </location>
</feature>
<dbReference type="InterPro" id="IPR011009">
    <property type="entry name" value="Kinase-like_dom_sf"/>
</dbReference>
<comment type="catalytic activity">
    <reaction evidence="8">
        <text>L-seryl-[protein] + ATP = O-phospho-L-seryl-[protein] + ADP + H(+)</text>
        <dbReference type="Rhea" id="RHEA:17989"/>
        <dbReference type="Rhea" id="RHEA-COMP:9863"/>
        <dbReference type="Rhea" id="RHEA-COMP:11604"/>
        <dbReference type="ChEBI" id="CHEBI:15378"/>
        <dbReference type="ChEBI" id="CHEBI:29999"/>
        <dbReference type="ChEBI" id="CHEBI:30616"/>
        <dbReference type="ChEBI" id="CHEBI:83421"/>
        <dbReference type="ChEBI" id="CHEBI:456216"/>
        <dbReference type="EC" id="2.7.11.1"/>
    </reaction>
</comment>
<organism evidence="10 11">
    <name type="scientific">Emiliania huxleyi (strain CCMP1516)</name>
    <dbReference type="NCBI Taxonomy" id="280463"/>
    <lineage>
        <taxon>Eukaryota</taxon>
        <taxon>Haptista</taxon>
        <taxon>Haptophyta</taxon>
        <taxon>Prymnesiophyceae</taxon>
        <taxon>Isochrysidales</taxon>
        <taxon>Noelaerhabdaceae</taxon>
        <taxon>Emiliania</taxon>
    </lineage>
</organism>
<keyword evidence="2" id="KW-0723">Serine/threonine-protein kinase</keyword>
<protein>
    <recommendedName>
        <fullName evidence="1">non-specific serine/threonine protein kinase</fullName>
        <ecNumber evidence="1">2.7.11.1</ecNumber>
    </recommendedName>
</protein>
<dbReference type="GO" id="GO:0005524">
    <property type="term" value="F:ATP binding"/>
    <property type="evidence" value="ECO:0007669"/>
    <property type="project" value="UniProtKB-KW"/>
</dbReference>
<dbReference type="EnsemblProtists" id="EOD31708">
    <property type="protein sequence ID" value="EOD31708"/>
    <property type="gene ID" value="EMIHUDRAFT_112653"/>
</dbReference>
<dbReference type="InterPro" id="IPR000719">
    <property type="entry name" value="Prot_kinase_dom"/>
</dbReference>
<dbReference type="KEGG" id="ehx:EMIHUDRAFT_112653"/>
<dbReference type="SMART" id="SM00220">
    <property type="entry name" value="S_TKc"/>
    <property type="match status" value="1"/>
</dbReference>
<proteinExistence type="predicted"/>
<dbReference type="PROSITE" id="PS50011">
    <property type="entry name" value="PROTEIN_KINASE_DOM"/>
    <property type="match status" value="1"/>
</dbReference>
<comment type="catalytic activity">
    <reaction evidence="7">
        <text>L-threonyl-[protein] + ATP = O-phospho-L-threonyl-[protein] + ADP + H(+)</text>
        <dbReference type="Rhea" id="RHEA:46608"/>
        <dbReference type="Rhea" id="RHEA-COMP:11060"/>
        <dbReference type="Rhea" id="RHEA-COMP:11605"/>
        <dbReference type="ChEBI" id="CHEBI:15378"/>
        <dbReference type="ChEBI" id="CHEBI:30013"/>
        <dbReference type="ChEBI" id="CHEBI:30616"/>
        <dbReference type="ChEBI" id="CHEBI:61977"/>
        <dbReference type="ChEBI" id="CHEBI:456216"/>
        <dbReference type="EC" id="2.7.11.1"/>
    </reaction>
</comment>
<dbReference type="Pfam" id="PF00069">
    <property type="entry name" value="Pkinase"/>
    <property type="match status" value="1"/>
</dbReference>
<keyword evidence="5" id="KW-0418">Kinase</keyword>
<dbReference type="SUPFAM" id="SSF56112">
    <property type="entry name" value="Protein kinase-like (PK-like)"/>
    <property type="match status" value="1"/>
</dbReference>
<evidence type="ECO:0000256" key="4">
    <source>
        <dbReference type="ARBA" id="ARBA00022741"/>
    </source>
</evidence>
<dbReference type="PANTHER" id="PTHR43895">
    <property type="entry name" value="CALCIUM/CALMODULIN-DEPENDENT PROTEIN KINASE KINASE-RELATED"/>
    <property type="match status" value="1"/>
</dbReference>
<dbReference type="EC" id="2.7.11.1" evidence="1"/>
<sequence length="372" mass="40385">MCMAPPAHALASLGIEPEVQLRGSGASKRVYSGRVAATNEPVALVSAPNDTYERENEVFIRLGNDPPHPSLVLARAACTVGACTYYIADLLVTDLFDLITDGGVLGEQRVLGLVSQLLSGMVFMHRLGVAHLDLKFENIGIDAAGRVRIFDFDISMLAVPLLHPKPALECPRRLGTKSYRAPEMWLANEETPCDPYKADIWSMGVVVFSLLFGFFPFDVARPSDRRFVVARYAQATNQSTLAALIGMYPGNQEAANTLAGLSGRTRNILEGMLTIAPEQRASLEALAALLPAQLQAEFRAVASDFNPTAPEAWKLRDGVAFRDLDVTCCLLFRSLDDAGSAEEPTKTESIDELSKCPLVPPRIVRQNVEAVA</sequence>
<accession>A0A0D3K7H3</accession>
<reference evidence="10" key="2">
    <citation type="submission" date="2024-10" db="UniProtKB">
        <authorList>
            <consortium name="EnsemblProtists"/>
        </authorList>
    </citation>
    <scope>IDENTIFICATION</scope>
</reference>
<dbReference type="PANTHER" id="PTHR43895:SF32">
    <property type="entry name" value="SERINE_THREONINE-PROTEIN KINASE CHK1"/>
    <property type="match status" value="1"/>
</dbReference>
<evidence type="ECO:0000256" key="5">
    <source>
        <dbReference type="ARBA" id="ARBA00022777"/>
    </source>
</evidence>
<keyword evidence="6" id="KW-0067">ATP-binding</keyword>
<keyword evidence="4" id="KW-0547">Nucleotide-binding</keyword>
<dbReference type="STRING" id="2903.R1D8C6"/>
<dbReference type="GeneID" id="17276963"/>
<evidence type="ECO:0000256" key="7">
    <source>
        <dbReference type="ARBA" id="ARBA00047899"/>
    </source>
</evidence>
<dbReference type="HOGENOM" id="CLU_744833_0_0_1"/>
<dbReference type="GO" id="GO:0004674">
    <property type="term" value="F:protein serine/threonine kinase activity"/>
    <property type="evidence" value="ECO:0007669"/>
    <property type="project" value="UniProtKB-KW"/>
</dbReference>
<dbReference type="AlphaFoldDB" id="A0A0D3K7H3"/>